<evidence type="ECO:0000313" key="1">
    <source>
        <dbReference type="EMBL" id="SCL71322.1"/>
    </source>
</evidence>
<dbReference type="SUPFAM" id="SSF54285">
    <property type="entry name" value="MoaD/ThiS"/>
    <property type="match status" value="1"/>
</dbReference>
<dbReference type="InterPro" id="IPR003749">
    <property type="entry name" value="ThiS/MoaD-like"/>
</dbReference>
<protein>
    <submittedName>
        <fullName evidence="1">ThiS family protein</fullName>
    </submittedName>
</protein>
<dbReference type="Proteomes" id="UP000199001">
    <property type="component" value="Unassembled WGS sequence"/>
</dbReference>
<keyword evidence="2" id="KW-1185">Reference proteome</keyword>
<evidence type="ECO:0000313" key="2">
    <source>
        <dbReference type="Proteomes" id="UP000199001"/>
    </source>
</evidence>
<dbReference type="InterPro" id="IPR016155">
    <property type="entry name" value="Mopterin_synth/thiamin_S_b"/>
</dbReference>
<dbReference type="CDD" id="cd17040">
    <property type="entry name" value="Ubl_MoaD_like"/>
    <property type="match status" value="1"/>
</dbReference>
<accession>A0A1C6VYL9</accession>
<organism evidence="1 2">
    <name type="scientific">Micromonospora citrea</name>
    <dbReference type="NCBI Taxonomy" id="47855"/>
    <lineage>
        <taxon>Bacteria</taxon>
        <taxon>Bacillati</taxon>
        <taxon>Actinomycetota</taxon>
        <taxon>Actinomycetes</taxon>
        <taxon>Micromonosporales</taxon>
        <taxon>Micromonosporaceae</taxon>
        <taxon>Micromonospora</taxon>
    </lineage>
</organism>
<reference evidence="2" key="1">
    <citation type="submission" date="2016-06" db="EMBL/GenBank/DDBJ databases">
        <authorList>
            <person name="Varghese N."/>
            <person name="Submissions Spin"/>
        </authorList>
    </citation>
    <scope>NUCLEOTIDE SEQUENCE [LARGE SCALE GENOMIC DNA]</scope>
    <source>
        <strain evidence="2">DSM 43903</strain>
    </source>
</reference>
<dbReference type="InterPro" id="IPR012675">
    <property type="entry name" value="Beta-grasp_dom_sf"/>
</dbReference>
<dbReference type="Pfam" id="PF02597">
    <property type="entry name" value="ThiS"/>
    <property type="match status" value="1"/>
</dbReference>
<dbReference type="OrthoDB" id="3482007at2"/>
<sequence length="88" mass="9732">MVTVLLSAGWAHRGQKSFECHEGTVRDVIKEFVETYPAYRRRLLDDTGEPLTYYNVYLDGDLVEKADRSRVTAGSDSTVAIVPPLAGG</sequence>
<name>A0A1C6VYL9_9ACTN</name>
<dbReference type="AlphaFoldDB" id="A0A1C6VYL9"/>
<dbReference type="Gene3D" id="3.10.20.30">
    <property type="match status" value="1"/>
</dbReference>
<gene>
    <name evidence="1" type="ORF">GA0070606_5683</name>
</gene>
<proteinExistence type="predicted"/>
<dbReference type="STRING" id="47855.GA0070606_5683"/>
<dbReference type="RefSeq" id="WP_091106241.1">
    <property type="nucleotide sequence ID" value="NZ_FMHZ01000002.1"/>
</dbReference>
<dbReference type="EMBL" id="FMHZ01000002">
    <property type="protein sequence ID" value="SCL71322.1"/>
    <property type="molecule type" value="Genomic_DNA"/>
</dbReference>